<evidence type="ECO:0000313" key="1">
    <source>
        <dbReference type="EMBL" id="MPM60283.1"/>
    </source>
</evidence>
<proteinExistence type="predicted"/>
<dbReference type="EMBL" id="VSSQ01017721">
    <property type="protein sequence ID" value="MPM60283.1"/>
    <property type="molecule type" value="Genomic_DNA"/>
</dbReference>
<reference evidence="1" key="1">
    <citation type="submission" date="2019-08" db="EMBL/GenBank/DDBJ databases">
        <authorList>
            <person name="Kucharzyk K."/>
            <person name="Murdoch R.W."/>
            <person name="Higgins S."/>
            <person name="Loffler F."/>
        </authorList>
    </citation>
    <scope>NUCLEOTIDE SEQUENCE</scope>
</reference>
<comment type="caution">
    <text evidence="1">The sequence shown here is derived from an EMBL/GenBank/DDBJ whole genome shotgun (WGS) entry which is preliminary data.</text>
</comment>
<dbReference type="AlphaFoldDB" id="A0A645BAU6"/>
<organism evidence="1">
    <name type="scientific">bioreactor metagenome</name>
    <dbReference type="NCBI Taxonomy" id="1076179"/>
    <lineage>
        <taxon>unclassified sequences</taxon>
        <taxon>metagenomes</taxon>
        <taxon>ecological metagenomes</taxon>
    </lineage>
</organism>
<gene>
    <name evidence="1" type="ORF">SDC9_107134</name>
</gene>
<sequence length="70" mass="8397">MVIKLVSWYGITANYDIEKNGVANRKLATPFYLIKFPLIYLLHRMLHTFILQLRNLLIRRLRKCPFFIGM</sequence>
<name>A0A645BAU6_9ZZZZ</name>
<accession>A0A645BAU6</accession>
<protein>
    <submittedName>
        <fullName evidence="1">Uncharacterized protein</fullName>
    </submittedName>
</protein>